<name>T1IN07_STRMM</name>
<feature type="compositionally biased region" description="Basic and acidic residues" evidence="2">
    <location>
        <begin position="38"/>
        <end position="48"/>
    </location>
</feature>
<dbReference type="PhylomeDB" id="T1IN07"/>
<dbReference type="EMBL" id="JH431114">
    <property type="status" value="NOT_ANNOTATED_CDS"/>
    <property type="molecule type" value="Genomic_DNA"/>
</dbReference>
<dbReference type="AlphaFoldDB" id="T1IN07"/>
<evidence type="ECO:0000313" key="3">
    <source>
        <dbReference type="EnsemblMetazoa" id="SMAR002376-PA"/>
    </source>
</evidence>
<dbReference type="PANTHER" id="PTHR15243:SF0">
    <property type="entry name" value="SERINE_THREONINE-PROTEIN KINASE 19"/>
    <property type="match status" value="1"/>
</dbReference>
<evidence type="ECO:0000256" key="1">
    <source>
        <dbReference type="ARBA" id="ARBA00093458"/>
    </source>
</evidence>
<accession>T1IN07</accession>
<evidence type="ECO:0000313" key="4">
    <source>
        <dbReference type="Proteomes" id="UP000014500"/>
    </source>
</evidence>
<dbReference type="STRING" id="126957.T1IN07"/>
<dbReference type="EnsemblMetazoa" id="SMAR002376-RA">
    <property type="protein sequence ID" value="SMAR002376-PA"/>
    <property type="gene ID" value="SMAR002376"/>
</dbReference>
<feature type="compositionally biased region" description="Low complexity" evidence="2">
    <location>
        <begin position="20"/>
        <end position="36"/>
    </location>
</feature>
<proteinExistence type="inferred from homology"/>
<dbReference type="PANTHER" id="PTHR15243">
    <property type="entry name" value="SERINE/THREONINE-PROTEIN KINASE 19"/>
    <property type="match status" value="1"/>
</dbReference>
<evidence type="ECO:0000256" key="2">
    <source>
        <dbReference type="SAM" id="MobiDB-lite"/>
    </source>
</evidence>
<dbReference type="GO" id="GO:0046579">
    <property type="term" value="P:positive regulation of Ras protein signal transduction"/>
    <property type="evidence" value="ECO:0007669"/>
    <property type="project" value="TreeGrafter"/>
</dbReference>
<keyword evidence="4" id="KW-1185">Reference proteome</keyword>
<protein>
    <recommendedName>
        <fullName evidence="5">Serine/threonine-protein kinase 19</fullName>
    </recommendedName>
</protein>
<reference evidence="3" key="2">
    <citation type="submission" date="2015-02" db="UniProtKB">
        <authorList>
            <consortium name="EnsemblMetazoa"/>
        </authorList>
    </citation>
    <scope>IDENTIFICATION</scope>
</reference>
<dbReference type="eggNOG" id="ENOG502RDW5">
    <property type="taxonomic scope" value="Eukaryota"/>
</dbReference>
<evidence type="ECO:0008006" key="5">
    <source>
        <dbReference type="Google" id="ProtNLM"/>
    </source>
</evidence>
<sequence>MSFKRNLSPDVYKSRKKIYSNTGNSSSNNSTSTNISPEKNKDNNDSTRDTKRILEHLHSIFPVEKFEHRLPSIIFKHQLYSISKNKTETDRQLQELRNRDEIRYFHLGIDSDDFDLCIVFTRDYEQHVIKFNKNNQVVDKFLNVVFKECPDVFVSREALMKFQIGDDEISQLFKAGVLTARNLGSWWISIPGAGEFVKCFLQGRKTLLQIVKKSKYGEILQNELETRKLPKGAKLGIMYHIHDIVGAELVNCIYTSSGRLIREKD</sequence>
<reference evidence="4" key="1">
    <citation type="submission" date="2011-05" db="EMBL/GenBank/DDBJ databases">
        <authorList>
            <person name="Richards S.R."/>
            <person name="Qu J."/>
            <person name="Jiang H."/>
            <person name="Jhangiani S.N."/>
            <person name="Agravi P."/>
            <person name="Goodspeed R."/>
            <person name="Gross S."/>
            <person name="Mandapat C."/>
            <person name="Jackson L."/>
            <person name="Mathew T."/>
            <person name="Pu L."/>
            <person name="Thornton R."/>
            <person name="Saada N."/>
            <person name="Wilczek-Boney K.B."/>
            <person name="Lee S."/>
            <person name="Kovar C."/>
            <person name="Wu Y."/>
            <person name="Scherer S.E."/>
            <person name="Worley K.C."/>
            <person name="Muzny D.M."/>
            <person name="Gibbs R."/>
        </authorList>
    </citation>
    <scope>NUCLEOTIDE SEQUENCE</scope>
    <source>
        <strain evidence="4">Brora</strain>
    </source>
</reference>
<dbReference type="Pfam" id="PF10494">
    <property type="entry name" value="Stk19"/>
    <property type="match status" value="1"/>
</dbReference>
<dbReference type="InterPro" id="IPR018865">
    <property type="entry name" value="STK19-like"/>
</dbReference>
<dbReference type="OMA" id="SWWIAIP"/>
<dbReference type="HOGENOM" id="CLU_064399_0_1_1"/>
<comment type="similarity">
    <text evidence="1">Belongs to the STK19 family.</text>
</comment>
<dbReference type="Proteomes" id="UP000014500">
    <property type="component" value="Unassembled WGS sequence"/>
</dbReference>
<feature type="region of interest" description="Disordered" evidence="2">
    <location>
        <begin position="17"/>
        <end position="48"/>
    </location>
</feature>
<organism evidence="3 4">
    <name type="scientific">Strigamia maritima</name>
    <name type="common">European centipede</name>
    <name type="synonym">Geophilus maritimus</name>
    <dbReference type="NCBI Taxonomy" id="126957"/>
    <lineage>
        <taxon>Eukaryota</taxon>
        <taxon>Metazoa</taxon>
        <taxon>Ecdysozoa</taxon>
        <taxon>Arthropoda</taxon>
        <taxon>Myriapoda</taxon>
        <taxon>Chilopoda</taxon>
        <taxon>Pleurostigmophora</taxon>
        <taxon>Geophilomorpha</taxon>
        <taxon>Linotaeniidae</taxon>
        <taxon>Strigamia</taxon>
    </lineage>
</organism>